<evidence type="ECO:0000313" key="2">
    <source>
        <dbReference type="Proteomes" id="UP000546701"/>
    </source>
</evidence>
<comment type="caution">
    <text evidence="1">The sequence shown here is derived from an EMBL/GenBank/DDBJ whole genome shotgun (WGS) entry which is preliminary data.</text>
</comment>
<dbReference type="Gene3D" id="3.40.50.300">
    <property type="entry name" value="P-loop containing nucleotide triphosphate hydrolases"/>
    <property type="match status" value="1"/>
</dbReference>
<accession>A0A7W9BUM5</accession>
<gene>
    <name evidence="1" type="ORF">FHS99_002941</name>
</gene>
<protein>
    <recommendedName>
        <fullName evidence="3">Shikimate kinase</fullName>
    </recommendedName>
</protein>
<proteinExistence type="predicted"/>
<dbReference type="AlphaFoldDB" id="A0A7W9BUM5"/>
<dbReference type="RefSeq" id="WP_157177039.1">
    <property type="nucleotide sequence ID" value="NZ_BMJP01000005.1"/>
</dbReference>
<organism evidence="1 2">
    <name type="scientific">Sphingomonas prati</name>
    <dbReference type="NCBI Taxonomy" id="1843237"/>
    <lineage>
        <taxon>Bacteria</taxon>
        <taxon>Pseudomonadati</taxon>
        <taxon>Pseudomonadota</taxon>
        <taxon>Alphaproteobacteria</taxon>
        <taxon>Sphingomonadales</taxon>
        <taxon>Sphingomonadaceae</taxon>
        <taxon>Sphingomonas</taxon>
    </lineage>
</organism>
<dbReference type="SUPFAM" id="SSF52540">
    <property type="entry name" value="P-loop containing nucleoside triphosphate hydrolases"/>
    <property type="match status" value="1"/>
</dbReference>
<reference evidence="1 2" key="1">
    <citation type="submission" date="2020-08" db="EMBL/GenBank/DDBJ databases">
        <title>Genomic Encyclopedia of Type Strains, Phase IV (KMG-IV): sequencing the most valuable type-strain genomes for metagenomic binning, comparative biology and taxonomic classification.</title>
        <authorList>
            <person name="Goeker M."/>
        </authorList>
    </citation>
    <scope>NUCLEOTIDE SEQUENCE [LARGE SCALE GENOMIC DNA]</scope>
    <source>
        <strain evidence="1 2">DSM 103336</strain>
    </source>
</reference>
<evidence type="ECO:0008006" key="3">
    <source>
        <dbReference type="Google" id="ProtNLM"/>
    </source>
</evidence>
<dbReference type="Proteomes" id="UP000546701">
    <property type="component" value="Unassembled WGS sequence"/>
</dbReference>
<dbReference type="OrthoDB" id="193997at2"/>
<keyword evidence="2" id="KW-1185">Reference proteome</keyword>
<dbReference type="EMBL" id="JACIJR010000007">
    <property type="protein sequence ID" value="MBB5730438.1"/>
    <property type="molecule type" value="Genomic_DNA"/>
</dbReference>
<evidence type="ECO:0000313" key="1">
    <source>
        <dbReference type="EMBL" id="MBB5730438.1"/>
    </source>
</evidence>
<sequence length="177" mass="19523">MRLIFIYGPVASGKLTIGRLVAEQIRAPLFHNHLIVDAVAAVFPFGSPEFVRLREQFWLETISAAASSGQSLIFTFAPEPSVSTDFPDSVLRLVARAGGQVTFIALDLDEIEQERRLVNPSREQFGKLRSLEILRELRPSMTACMRQMPEAALRIDTGTLTPIEAASAIVQRIATVS</sequence>
<dbReference type="InterPro" id="IPR027417">
    <property type="entry name" value="P-loop_NTPase"/>
</dbReference>
<name>A0A7W9BUM5_9SPHN</name>